<dbReference type="AlphaFoldDB" id="K1VQ92"/>
<dbReference type="InterPro" id="IPR014186">
    <property type="entry name" value="S-formylglutathione_hydrol"/>
</dbReference>
<comment type="similarity">
    <text evidence="1 7">Belongs to the esterase D family.</text>
</comment>
<dbReference type="PANTHER" id="PTHR10061:SF0">
    <property type="entry name" value="S-FORMYLGLUTATHIONE HYDROLASE"/>
    <property type="match status" value="1"/>
</dbReference>
<dbReference type="FunFam" id="3.40.50.1820:FF:000002">
    <property type="entry name" value="S-formylglutathione hydrolase"/>
    <property type="match status" value="1"/>
</dbReference>
<dbReference type="GO" id="GO:0046294">
    <property type="term" value="P:formaldehyde catabolic process"/>
    <property type="evidence" value="ECO:0007669"/>
    <property type="project" value="InterPro"/>
</dbReference>
<evidence type="ECO:0000256" key="6">
    <source>
        <dbReference type="PIRSR" id="PIRSR614186-1"/>
    </source>
</evidence>
<evidence type="ECO:0000256" key="5">
    <source>
        <dbReference type="ARBA" id="ARBA00022801"/>
    </source>
</evidence>
<dbReference type="HOGENOM" id="CLU_056472_0_1_1"/>
<keyword evidence="4 7" id="KW-0719">Serine esterase</keyword>
<dbReference type="SUPFAM" id="SSF53474">
    <property type="entry name" value="alpha/beta-Hydrolases"/>
    <property type="match status" value="1"/>
</dbReference>
<dbReference type="NCBIfam" id="TIGR02821">
    <property type="entry name" value="fghA_ester_D"/>
    <property type="match status" value="1"/>
</dbReference>
<dbReference type="OMA" id="PSDCPWG"/>
<comment type="catalytic activity">
    <reaction evidence="7">
        <text>S-formylglutathione + H2O = formate + glutathione + H(+)</text>
        <dbReference type="Rhea" id="RHEA:14961"/>
        <dbReference type="ChEBI" id="CHEBI:15377"/>
        <dbReference type="ChEBI" id="CHEBI:15378"/>
        <dbReference type="ChEBI" id="CHEBI:15740"/>
        <dbReference type="ChEBI" id="CHEBI:57688"/>
        <dbReference type="ChEBI" id="CHEBI:57925"/>
        <dbReference type="EC" id="3.1.2.12"/>
    </reaction>
</comment>
<feature type="active site" description="Charge relay system" evidence="6">
    <location>
        <position position="233"/>
    </location>
</feature>
<dbReference type="STRING" id="1220162.K1VQ92"/>
<dbReference type="InParanoid" id="K1VQ92"/>
<dbReference type="GO" id="GO:0005829">
    <property type="term" value="C:cytosol"/>
    <property type="evidence" value="ECO:0007669"/>
    <property type="project" value="TreeGrafter"/>
</dbReference>
<dbReference type="EMBL" id="AMBO01000379">
    <property type="protein sequence ID" value="EKC98877.1"/>
    <property type="molecule type" value="Genomic_DNA"/>
</dbReference>
<dbReference type="EC" id="3.1.2.12" evidence="2 7"/>
<dbReference type="OrthoDB" id="420518at2759"/>
<keyword evidence="7" id="KW-0963">Cytoplasm</keyword>
<dbReference type="Pfam" id="PF00756">
    <property type="entry name" value="Esterase"/>
    <property type="match status" value="1"/>
</dbReference>
<comment type="caution">
    <text evidence="8">The sequence shown here is derived from an EMBL/GenBank/DDBJ whole genome shotgun (WGS) entry which is preliminary data.</text>
</comment>
<proteinExistence type="inferred from homology"/>
<sequence length="291" mass="31707">MSSLKSTAENRVANGTLTKYTVPSKALGLDSPVNVFIPPGFGPDKPAPVLFYLAGLTCTEDTGAQKGGFFNTAAKEGIALVFPDTSPRGAGVEGEDDDWQLGTGAGFYIDATNEKWKHYNMYSFITKELPEVLAPLGLDFKRWSITGHSMGGHGALTIYLKDPTRFKSCSAFAPICNPAVVPWGKGAFGAYLNTRTRSNPPAEWLEHDASHLLQASQAPKGSLHMLVDVGTADKFLKDGQLEPQALERAAKDRGAPEELDLRMQDGYDHSYYFISTFSPEHVQFHAKYLKA</sequence>
<evidence type="ECO:0000256" key="3">
    <source>
        <dbReference type="ARBA" id="ARBA00016774"/>
    </source>
</evidence>
<evidence type="ECO:0000313" key="9">
    <source>
        <dbReference type="Proteomes" id="UP000006757"/>
    </source>
</evidence>
<evidence type="ECO:0000256" key="1">
    <source>
        <dbReference type="ARBA" id="ARBA00005622"/>
    </source>
</evidence>
<evidence type="ECO:0000256" key="7">
    <source>
        <dbReference type="RuleBase" id="RU363068"/>
    </source>
</evidence>
<dbReference type="Gene3D" id="3.40.50.1820">
    <property type="entry name" value="alpha/beta hydrolase"/>
    <property type="match status" value="1"/>
</dbReference>
<dbReference type="eggNOG" id="KOG3101">
    <property type="taxonomic scope" value="Eukaryota"/>
</dbReference>
<dbReference type="InterPro" id="IPR000801">
    <property type="entry name" value="Esterase-like"/>
</dbReference>
<protein>
    <recommendedName>
        <fullName evidence="3 7">S-formylglutathione hydrolase</fullName>
        <ecNumber evidence="2 7">3.1.2.12</ecNumber>
    </recommendedName>
</protein>
<dbReference type="InterPro" id="IPR029058">
    <property type="entry name" value="AB_hydrolase_fold"/>
</dbReference>
<comment type="subcellular location">
    <subcellularLocation>
        <location evidence="7">Cytoplasm</location>
    </subcellularLocation>
</comment>
<reference evidence="8 9" key="1">
    <citation type="journal article" date="2012" name="Eukaryot. Cell">
        <title>Genome sequence of the Trichosporon asahii environmental strain CBS 8904.</title>
        <authorList>
            <person name="Yang R.Y."/>
            <person name="Li H.T."/>
            <person name="Zhu H."/>
            <person name="Zhou G.P."/>
            <person name="Wang M."/>
            <person name="Wang L."/>
        </authorList>
    </citation>
    <scope>NUCLEOTIDE SEQUENCE [LARGE SCALE GENOMIC DNA]</scope>
    <source>
        <strain evidence="8 9">CBS 8904</strain>
    </source>
</reference>
<feature type="active site" description="Charge relay system" evidence="6">
    <location>
        <position position="149"/>
    </location>
</feature>
<name>K1VQ92_TRIAC</name>
<evidence type="ECO:0000256" key="2">
    <source>
        <dbReference type="ARBA" id="ARBA00012479"/>
    </source>
</evidence>
<dbReference type="Proteomes" id="UP000006757">
    <property type="component" value="Unassembled WGS sequence"/>
</dbReference>
<keyword evidence="9" id="KW-1185">Reference proteome</keyword>
<accession>K1VQ92</accession>
<keyword evidence="5 7" id="KW-0378">Hydrolase</keyword>
<evidence type="ECO:0000313" key="8">
    <source>
        <dbReference type="EMBL" id="EKC98877.1"/>
    </source>
</evidence>
<comment type="function">
    <text evidence="7">Serine hydrolase involved in the detoxification of formaldehyde.</text>
</comment>
<dbReference type="GO" id="GO:0018738">
    <property type="term" value="F:S-formylglutathione hydrolase activity"/>
    <property type="evidence" value="ECO:0007669"/>
    <property type="project" value="UniProtKB-EC"/>
</dbReference>
<organism evidence="8 9">
    <name type="scientific">Trichosporon asahii var. asahii (strain CBS 8904)</name>
    <name type="common">Yeast</name>
    <dbReference type="NCBI Taxonomy" id="1220162"/>
    <lineage>
        <taxon>Eukaryota</taxon>
        <taxon>Fungi</taxon>
        <taxon>Dikarya</taxon>
        <taxon>Basidiomycota</taxon>
        <taxon>Agaricomycotina</taxon>
        <taxon>Tremellomycetes</taxon>
        <taxon>Trichosporonales</taxon>
        <taxon>Trichosporonaceae</taxon>
        <taxon>Trichosporon</taxon>
    </lineage>
</organism>
<evidence type="ECO:0000256" key="4">
    <source>
        <dbReference type="ARBA" id="ARBA00022487"/>
    </source>
</evidence>
<gene>
    <name evidence="8" type="ORF">A1Q2_06848</name>
</gene>
<feature type="active site" description="Charge relay system" evidence="6">
    <location>
        <position position="269"/>
    </location>
</feature>
<dbReference type="PANTHER" id="PTHR10061">
    <property type="entry name" value="S-FORMYLGLUTATHIONE HYDROLASE"/>
    <property type="match status" value="1"/>
</dbReference>
<dbReference type="GO" id="GO:0052689">
    <property type="term" value="F:carboxylic ester hydrolase activity"/>
    <property type="evidence" value="ECO:0007669"/>
    <property type="project" value="UniProtKB-KW"/>
</dbReference>